<protein>
    <recommendedName>
        <fullName evidence="4">DUF2938 domain-containing protein</fullName>
    </recommendedName>
</protein>
<reference evidence="2" key="1">
    <citation type="submission" date="2022-03" db="EMBL/GenBank/DDBJ databases">
        <title>Gramella crocea sp. nov., isolated from activated sludge of a seafood processing plant.</title>
        <authorList>
            <person name="Zhang X."/>
        </authorList>
    </citation>
    <scope>NUCLEOTIDE SEQUENCE</scope>
    <source>
        <strain evidence="2">YJ019</strain>
    </source>
</reference>
<dbReference type="AlphaFoldDB" id="A0A9X1V3E6"/>
<proteinExistence type="predicted"/>
<dbReference type="RefSeq" id="WP_240712230.1">
    <property type="nucleotide sequence ID" value="NZ_JAKVTV010000001.1"/>
</dbReference>
<gene>
    <name evidence="2" type="ORF">ML462_02920</name>
</gene>
<organism evidence="2 3">
    <name type="scientific">Christiangramia lutea</name>
    <dbReference type="NCBI Taxonomy" id="1607951"/>
    <lineage>
        <taxon>Bacteria</taxon>
        <taxon>Pseudomonadati</taxon>
        <taxon>Bacteroidota</taxon>
        <taxon>Flavobacteriia</taxon>
        <taxon>Flavobacteriales</taxon>
        <taxon>Flavobacteriaceae</taxon>
        <taxon>Christiangramia</taxon>
    </lineage>
</organism>
<dbReference type="EMBL" id="JAKVTV010000001">
    <property type="protein sequence ID" value="MCH4822113.1"/>
    <property type="molecule type" value="Genomic_DNA"/>
</dbReference>
<evidence type="ECO:0000313" key="2">
    <source>
        <dbReference type="EMBL" id="MCH4822113.1"/>
    </source>
</evidence>
<keyword evidence="1" id="KW-0812">Transmembrane</keyword>
<evidence type="ECO:0000313" key="3">
    <source>
        <dbReference type="Proteomes" id="UP001139226"/>
    </source>
</evidence>
<comment type="caution">
    <text evidence="2">The sequence shown here is derived from an EMBL/GenBank/DDBJ whole genome shotgun (WGS) entry which is preliminary data.</text>
</comment>
<feature type="transmembrane region" description="Helical" evidence="1">
    <location>
        <begin position="123"/>
        <end position="142"/>
    </location>
</feature>
<feature type="transmembrane region" description="Helical" evidence="1">
    <location>
        <begin position="87"/>
        <end position="111"/>
    </location>
</feature>
<feature type="transmembrane region" description="Helical" evidence="1">
    <location>
        <begin position="6"/>
        <end position="24"/>
    </location>
</feature>
<keyword evidence="1" id="KW-1133">Transmembrane helix</keyword>
<evidence type="ECO:0008006" key="4">
    <source>
        <dbReference type="Google" id="ProtNLM"/>
    </source>
</evidence>
<evidence type="ECO:0000256" key="1">
    <source>
        <dbReference type="SAM" id="Phobius"/>
    </source>
</evidence>
<sequence length="143" mass="16531">MELFQVILAGVLGTVLMTAFSYFLSKVRSRQFKEPKLLNMILRRSSHEHMNPSNNSFIGWVVHFSIGIILMTLFYLFHLIFSFRISFLSIFLYGIITGAMAILSWHLMFYISPRPPDVNLNEFYIQLFIAHVLFAAGAIAFIM</sequence>
<accession>A0A9X1V3E6</accession>
<keyword evidence="1" id="KW-0472">Membrane</keyword>
<name>A0A9X1V3E6_9FLAO</name>
<keyword evidence="3" id="KW-1185">Reference proteome</keyword>
<dbReference type="Proteomes" id="UP001139226">
    <property type="component" value="Unassembled WGS sequence"/>
</dbReference>
<feature type="transmembrane region" description="Helical" evidence="1">
    <location>
        <begin position="57"/>
        <end position="81"/>
    </location>
</feature>